<reference evidence="3" key="1">
    <citation type="submission" date="2017-02" db="UniProtKB">
        <authorList>
            <consortium name="WormBaseParasite"/>
        </authorList>
    </citation>
    <scope>IDENTIFICATION</scope>
</reference>
<feature type="transmembrane region" description="Helical" evidence="1">
    <location>
        <begin position="161"/>
        <end position="179"/>
    </location>
</feature>
<evidence type="ECO:0000256" key="1">
    <source>
        <dbReference type="SAM" id="Phobius"/>
    </source>
</evidence>
<protein>
    <submittedName>
        <fullName evidence="3">Conserved plasma membrane protein</fullName>
    </submittedName>
</protein>
<proteinExistence type="predicted"/>
<dbReference type="Proteomes" id="UP000046393">
    <property type="component" value="Unplaced"/>
</dbReference>
<dbReference type="AlphaFoldDB" id="A0A0N5ALK0"/>
<keyword evidence="2" id="KW-1185">Reference proteome</keyword>
<organism evidence="2 3">
    <name type="scientific">Syphacia muris</name>
    <dbReference type="NCBI Taxonomy" id="451379"/>
    <lineage>
        <taxon>Eukaryota</taxon>
        <taxon>Metazoa</taxon>
        <taxon>Ecdysozoa</taxon>
        <taxon>Nematoda</taxon>
        <taxon>Chromadorea</taxon>
        <taxon>Rhabditida</taxon>
        <taxon>Spirurina</taxon>
        <taxon>Oxyuridomorpha</taxon>
        <taxon>Oxyuroidea</taxon>
        <taxon>Oxyuridae</taxon>
        <taxon>Syphacia</taxon>
    </lineage>
</organism>
<dbReference type="Gene3D" id="1.20.140.150">
    <property type="match status" value="1"/>
</dbReference>
<keyword evidence="1" id="KW-0812">Transmembrane</keyword>
<keyword evidence="1" id="KW-0472">Membrane</keyword>
<evidence type="ECO:0000313" key="2">
    <source>
        <dbReference type="Proteomes" id="UP000046393"/>
    </source>
</evidence>
<accession>A0A0N5ALK0</accession>
<name>A0A0N5ALK0_9BILA</name>
<feature type="transmembrane region" description="Helical" evidence="1">
    <location>
        <begin position="78"/>
        <end position="97"/>
    </location>
</feature>
<dbReference type="WBParaSite" id="SMUV_0000542101-mRNA-1">
    <property type="protein sequence ID" value="SMUV_0000542101-mRNA-1"/>
    <property type="gene ID" value="SMUV_0000542101"/>
</dbReference>
<keyword evidence="1" id="KW-1133">Transmembrane helix</keyword>
<sequence>FAIAAFIYALISPNWAIINFTNIENEAVDVHLGVWGEWRTRSNGTAQITEWIPHFPQIPSNVERLADIGLKHYYRTQMAFSLIALLLMVSNNALAFYTFFHNRYIYKRLVACLHIVIAMCIVVTVEVLTNSVNEWNVNVAQQSKNIEWDYSVAERVGNSTYVAWVCVTTYFIAAVAFALGSHKQKGSRAATAEFEIEDRPVHIGR</sequence>
<feature type="transmembrane region" description="Helical" evidence="1">
    <location>
        <begin position="109"/>
        <end position="128"/>
    </location>
</feature>
<evidence type="ECO:0000313" key="3">
    <source>
        <dbReference type="WBParaSite" id="SMUV_0000542101-mRNA-1"/>
    </source>
</evidence>